<feature type="transmembrane region" description="Helical" evidence="10">
    <location>
        <begin position="73"/>
        <end position="98"/>
    </location>
</feature>
<evidence type="ECO:0000256" key="5">
    <source>
        <dbReference type="ARBA" id="ARBA00022692"/>
    </source>
</evidence>
<dbReference type="AlphaFoldDB" id="A0A0L1JDQ1"/>
<keyword evidence="7 10" id="KW-0472">Membrane</keyword>
<evidence type="ECO:0000313" key="11">
    <source>
        <dbReference type="EMBL" id="KNG89914.1"/>
    </source>
</evidence>
<keyword evidence="5 10" id="KW-0812">Transmembrane</keyword>
<evidence type="ECO:0000256" key="9">
    <source>
        <dbReference type="ARBA" id="ARBA00072906"/>
    </source>
</evidence>
<keyword evidence="12" id="KW-1185">Reference proteome</keyword>
<proteinExistence type="inferred from homology"/>
<dbReference type="FunFam" id="1.50.10.150:FF:000004">
    <property type="entry name" value="Malic acid transporter"/>
    <property type="match status" value="1"/>
</dbReference>
<protein>
    <recommendedName>
        <fullName evidence="9">Sulfite efflux pump SSU1</fullName>
    </recommendedName>
</protein>
<comment type="similarity">
    <text evidence="2">Belongs to the tellurite-resistance/dicarboxylate transporter (TDT) family.</text>
</comment>
<name>A0A0L1JDQ1_ASPN3</name>
<feature type="transmembrane region" description="Helical" evidence="10">
    <location>
        <begin position="148"/>
        <end position="173"/>
    </location>
</feature>
<gene>
    <name evidence="11" type="ORF">ANOM_001683</name>
</gene>
<dbReference type="CDD" id="cd09318">
    <property type="entry name" value="TDT_SSU1"/>
    <property type="match status" value="1"/>
</dbReference>
<dbReference type="PANTHER" id="PTHR31686">
    <property type="match status" value="1"/>
</dbReference>
<feature type="transmembrane region" description="Helical" evidence="10">
    <location>
        <begin position="333"/>
        <end position="354"/>
    </location>
</feature>
<reference evidence="11 12" key="1">
    <citation type="submission" date="2014-06" db="EMBL/GenBank/DDBJ databases">
        <title>The Genome of the Aflatoxigenic Filamentous Fungus Aspergillus nomius.</title>
        <authorList>
            <person name="Moore M.G."/>
            <person name="Shannon B.M."/>
            <person name="Brian M.M."/>
        </authorList>
    </citation>
    <scope>NUCLEOTIDE SEQUENCE [LARGE SCALE GENOMIC DNA]</scope>
    <source>
        <strain evidence="11 12">NRRL 13137</strain>
    </source>
</reference>
<evidence type="ECO:0000256" key="4">
    <source>
        <dbReference type="ARBA" id="ARBA00022475"/>
    </source>
</evidence>
<feature type="transmembrane region" description="Helical" evidence="10">
    <location>
        <begin position="360"/>
        <end position="384"/>
    </location>
</feature>
<dbReference type="Gene3D" id="1.50.10.150">
    <property type="entry name" value="Voltage-dependent anion channel"/>
    <property type="match status" value="1"/>
</dbReference>
<dbReference type="EMBL" id="JNOM01000022">
    <property type="protein sequence ID" value="KNG89914.1"/>
    <property type="molecule type" value="Genomic_DNA"/>
</dbReference>
<feature type="transmembrane region" description="Helical" evidence="10">
    <location>
        <begin position="119"/>
        <end position="142"/>
    </location>
</feature>
<dbReference type="InterPro" id="IPR038665">
    <property type="entry name" value="Voltage-dep_anion_channel_sf"/>
</dbReference>
<evidence type="ECO:0000313" key="12">
    <source>
        <dbReference type="Proteomes" id="UP000037505"/>
    </source>
</evidence>
<organism evidence="11 12">
    <name type="scientific">Aspergillus nomiae NRRL (strain ATCC 15546 / NRRL 13137 / CBS 260.88 / M93)</name>
    <dbReference type="NCBI Taxonomy" id="1509407"/>
    <lineage>
        <taxon>Eukaryota</taxon>
        <taxon>Fungi</taxon>
        <taxon>Dikarya</taxon>
        <taxon>Ascomycota</taxon>
        <taxon>Pezizomycotina</taxon>
        <taxon>Eurotiomycetes</taxon>
        <taxon>Eurotiomycetidae</taxon>
        <taxon>Eurotiales</taxon>
        <taxon>Aspergillaceae</taxon>
        <taxon>Aspergillus</taxon>
        <taxon>Aspergillus subgen. Circumdati</taxon>
    </lineage>
</organism>
<dbReference type="Proteomes" id="UP000037505">
    <property type="component" value="Unassembled WGS sequence"/>
</dbReference>
<feature type="transmembrane region" description="Helical" evidence="10">
    <location>
        <begin position="49"/>
        <end position="67"/>
    </location>
</feature>
<dbReference type="PANTHER" id="PTHR31686:SF1">
    <property type="entry name" value="SULFITE EFFLUX PUMP SSU1"/>
    <property type="match status" value="1"/>
</dbReference>
<evidence type="ECO:0000256" key="8">
    <source>
        <dbReference type="ARBA" id="ARBA00056100"/>
    </source>
</evidence>
<comment type="function">
    <text evidence="8">Sulphite efflux pump required for the secretion of sulphite as a reducing agent. In the presence of sulphite, cystine in keratin is directly cleaved to cysteine and S-sulphocysteine, and thereby, reduced proteins become accessible to hydrolysis by a variety of secreted endo- and exoproteases. Excretion of sulphite mediated by an efflux pump also represents a detoxification pathway for dermatophytes during infection of the epidermal stratum corneum, hair and nails, which are rich in cysteine.</text>
</comment>
<dbReference type="GO" id="GO:0005886">
    <property type="term" value="C:plasma membrane"/>
    <property type="evidence" value="ECO:0007669"/>
    <property type="project" value="UniProtKB-SubCell"/>
</dbReference>
<dbReference type="OrthoDB" id="1099at2759"/>
<dbReference type="Pfam" id="PF03595">
    <property type="entry name" value="SLAC1"/>
    <property type="match status" value="1"/>
</dbReference>
<dbReference type="RefSeq" id="XP_015410837.1">
    <property type="nucleotide sequence ID" value="XM_015546940.1"/>
</dbReference>
<dbReference type="GO" id="GO:0000319">
    <property type="term" value="F:sulfite transmembrane transporter activity"/>
    <property type="evidence" value="ECO:0007669"/>
    <property type="project" value="TreeGrafter"/>
</dbReference>
<dbReference type="InterPro" id="IPR051629">
    <property type="entry name" value="Sulfite_efflux_TDT"/>
</dbReference>
<evidence type="ECO:0000256" key="10">
    <source>
        <dbReference type="SAM" id="Phobius"/>
    </source>
</evidence>
<evidence type="ECO:0000256" key="3">
    <source>
        <dbReference type="ARBA" id="ARBA00022448"/>
    </source>
</evidence>
<evidence type="ECO:0000256" key="2">
    <source>
        <dbReference type="ARBA" id="ARBA00008566"/>
    </source>
</evidence>
<feature type="non-terminal residue" evidence="11">
    <location>
        <position position="1"/>
    </location>
</feature>
<dbReference type="InterPro" id="IPR004695">
    <property type="entry name" value="SLAC1/Mae1/Ssu1/TehA"/>
</dbReference>
<feature type="transmembrane region" description="Helical" evidence="10">
    <location>
        <begin position="185"/>
        <end position="209"/>
    </location>
</feature>
<evidence type="ECO:0000256" key="6">
    <source>
        <dbReference type="ARBA" id="ARBA00022989"/>
    </source>
</evidence>
<keyword evidence="4" id="KW-1003">Cell membrane</keyword>
<dbReference type="GeneID" id="26803487"/>
<keyword evidence="3" id="KW-0813">Transport</keyword>
<accession>A0A0L1JDQ1</accession>
<feature type="transmembrane region" description="Helical" evidence="10">
    <location>
        <begin position="299"/>
        <end position="321"/>
    </location>
</feature>
<evidence type="ECO:0000256" key="7">
    <source>
        <dbReference type="ARBA" id="ARBA00023136"/>
    </source>
</evidence>
<feature type="transmembrane region" description="Helical" evidence="10">
    <location>
        <begin position="215"/>
        <end position="242"/>
    </location>
</feature>
<comment type="subcellular location">
    <subcellularLocation>
        <location evidence="1">Cell membrane</location>
        <topology evidence="1">Multi-pass membrane protein</topology>
    </subcellularLocation>
</comment>
<comment type="caution">
    <text evidence="11">The sequence shown here is derived from an EMBL/GenBank/DDBJ whole genome shotgun (WGS) entry which is preliminary data.</text>
</comment>
<sequence>LPSVASMAQETTDTASQRCLANGGQAGRDRKLSKHETGWRYIIRNFTPAWFSANMGTGIASILLNTLPYNGQWIYWISVVLFAFNVLLFLVFLLITALRYLLYPEIFPVMVTHPAQSMFLGTFPMGLATIINMFCFVCIPAWGVWASYFAWALWIADAVFSVLTCFVLPFIMMTRKSDIALSAMGAPWLLPVVSCVVCAASGAIVAEVLPDPQYALGTIVVSYVLWGVGVPLALMIIVIFLMRLLLHKLPPKEVLVSMFLPLGPLGQGSYGIQKLGQVSQNIFPKTDVLRPGTGDVFEMLGFFIGLLLWAFGLLWLFFAVASIVRTRKFPFNLGWWAFTFPLGVYATSTCQLGREMPSRFFRVLGTIFSICVVLLWILVTCLTAKGVYNKSLFKAPCLANLREKQQRLREEQGHVEGK</sequence>
<evidence type="ECO:0000256" key="1">
    <source>
        <dbReference type="ARBA" id="ARBA00004651"/>
    </source>
</evidence>
<keyword evidence="6 10" id="KW-1133">Transmembrane helix</keyword>